<dbReference type="SMART" id="SM00480">
    <property type="entry name" value="POL3Bc"/>
    <property type="match status" value="1"/>
</dbReference>
<dbReference type="PANTHER" id="PTHR30478">
    <property type="entry name" value="DNA POLYMERASE III SUBUNIT BETA"/>
    <property type="match status" value="1"/>
</dbReference>
<dbReference type="Gene3D" id="3.10.150.10">
    <property type="entry name" value="DNA Polymerase III, subunit A, domain 2"/>
    <property type="match status" value="3"/>
</dbReference>
<keyword evidence="5 13" id="KW-0548">Nucleotidyltransferase</keyword>
<dbReference type="InterPro" id="IPR046938">
    <property type="entry name" value="DNA_clamp_sf"/>
</dbReference>
<dbReference type="InterPro" id="IPR022637">
    <property type="entry name" value="DNA_polIII_beta_cen"/>
</dbReference>
<keyword evidence="3" id="KW-0963">Cytoplasm</keyword>
<comment type="subcellular location">
    <subcellularLocation>
        <location evidence="1">Cytoplasm</location>
    </subcellularLocation>
</comment>
<accession>A0A941E937</accession>
<dbReference type="PANTHER" id="PTHR30478:SF0">
    <property type="entry name" value="BETA SLIDING CLAMP"/>
    <property type="match status" value="1"/>
</dbReference>
<reference evidence="13" key="1">
    <citation type="submission" date="2021-04" db="EMBL/GenBank/DDBJ databases">
        <title>Genome based classification of Actinospica acidithermotolerans sp. nov., an actinobacterium isolated from an Indonesian hot spring.</title>
        <authorList>
            <person name="Kusuma A.B."/>
            <person name="Putra K.E."/>
            <person name="Nafisah S."/>
            <person name="Loh J."/>
            <person name="Nouioui I."/>
            <person name="Goodfellow M."/>
        </authorList>
    </citation>
    <scope>NUCLEOTIDE SEQUENCE</scope>
    <source>
        <strain evidence="13">MGRD01-02</strain>
    </source>
</reference>
<dbReference type="RefSeq" id="WP_212515971.1">
    <property type="nucleotide sequence ID" value="NZ_JAGSOH010000001.1"/>
</dbReference>
<evidence type="ECO:0000256" key="5">
    <source>
        <dbReference type="ARBA" id="ARBA00022695"/>
    </source>
</evidence>
<keyword evidence="14" id="KW-1185">Reference proteome</keyword>
<gene>
    <name evidence="13" type="primary">dnaN</name>
    <name evidence="13" type="ORF">KDK95_00810</name>
</gene>
<protein>
    <submittedName>
        <fullName evidence="13">DNA polymerase III subunit beta</fullName>
        <ecNumber evidence="13">2.7.7.7</ecNumber>
    </submittedName>
</protein>
<dbReference type="GO" id="GO:0008408">
    <property type="term" value="F:3'-5' exonuclease activity"/>
    <property type="evidence" value="ECO:0007669"/>
    <property type="project" value="InterPro"/>
</dbReference>
<feature type="compositionally biased region" description="Low complexity" evidence="9">
    <location>
        <begin position="194"/>
        <end position="206"/>
    </location>
</feature>
<evidence type="ECO:0000256" key="3">
    <source>
        <dbReference type="ARBA" id="ARBA00022490"/>
    </source>
</evidence>
<evidence type="ECO:0000256" key="8">
    <source>
        <dbReference type="ARBA" id="ARBA00023125"/>
    </source>
</evidence>
<keyword evidence="7" id="KW-0239">DNA-directed DNA polymerase</keyword>
<dbReference type="Pfam" id="PF02768">
    <property type="entry name" value="DNA_pol3_beta_3"/>
    <property type="match status" value="1"/>
</dbReference>
<dbReference type="GO" id="GO:0003677">
    <property type="term" value="F:DNA binding"/>
    <property type="evidence" value="ECO:0007669"/>
    <property type="project" value="UniProtKB-KW"/>
</dbReference>
<comment type="caution">
    <text evidence="13">The sequence shown here is derived from an EMBL/GenBank/DDBJ whole genome shotgun (WGS) entry which is preliminary data.</text>
</comment>
<evidence type="ECO:0000259" key="12">
    <source>
        <dbReference type="Pfam" id="PF02768"/>
    </source>
</evidence>
<evidence type="ECO:0000256" key="7">
    <source>
        <dbReference type="ARBA" id="ARBA00022932"/>
    </source>
</evidence>
<evidence type="ECO:0000313" key="14">
    <source>
        <dbReference type="Proteomes" id="UP000676325"/>
    </source>
</evidence>
<feature type="domain" description="DNA polymerase III beta sliding clamp C-terminal" evidence="12">
    <location>
        <begin position="263"/>
        <end position="371"/>
    </location>
</feature>
<dbReference type="EC" id="2.7.7.7" evidence="13"/>
<keyword evidence="6" id="KW-0235">DNA replication</keyword>
<dbReference type="SUPFAM" id="SSF55979">
    <property type="entry name" value="DNA clamp"/>
    <property type="match status" value="3"/>
</dbReference>
<sequence length="401" mass="42042">MKVEIEYAPFHELINRAAKALASRPASPVLAGLSLRAEEGALHACAFDFEFAVRASASATVGEPGSVLVSGRLLADIVRALPKLPVTLTTDGARMLLVCGTYSYTLTSMPLKEYPSLPETPGTIGSVHAAALVSAAGQTALAADRDETLPFLTGVRLEFGPESLRLVSTDRYRLAVRDLPWHPSDPQSSDPRISEPQPSEPPAAGSAEAAALVPARTLLDAARLFEPDQQIGLGLGDGLLGLISPGLEVTLRQLDGSFIRYAQLFPEHPAGRAVVEVAPLLEAIKAVALVAERNTPVRLEFATGQVAVVAGSGDQALARATIEAIYDADEPVVIAVNPAYLIDGLGCLGTPYAQLTYPEKVRPVVLTGVAAPDGEAGGEAGGEPDAQFRYLFIPVRASTQS</sequence>
<evidence type="ECO:0000259" key="11">
    <source>
        <dbReference type="Pfam" id="PF02767"/>
    </source>
</evidence>
<dbReference type="GO" id="GO:0003887">
    <property type="term" value="F:DNA-directed DNA polymerase activity"/>
    <property type="evidence" value="ECO:0007669"/>
    <property type="project" value="UniProtKB-KW"/>
</dbReference>
<dbReference type="GO" id="GO:0006271">
    <property type="term" value="P:DNA strand elongation involved in DNA replication"/>
    <property type="evidence" value="ECO:0007669"/>
    <property type="project" value="TreeGrafter"/>
</dbReference>
<evidence type="ECO:0000313" key="13">
    <source>
        <dbReference type="EMBL" id="MBR7824829.1"/>
    </source>
</evidence>
<evidence type="ECO:0000256" key="1">
    <source>
        <dbReference type="ARBA" id="ARBA00004496"/>
    </source>
</evidence>
<comment type="similarity">
    <text evidence="2">Belongs to the beta sliding clamp family.</text>
</comment>
<dbReference type="EMBL" id="JAGSOH010000001">
    <property type="protein sequence ID" value="MBR7824829.1"/>
    <property type="molecule type" value="Genomic_DNA"/>
</dbReference>
<keyword evidence="8" id="KW-0238">DNA-binding</keyword>
<proteinExistence type="inferred from homology"/>
<dbReference type="NCBIfam" id="TIGR00663">
    <property type="entry name" value="dnan"/>
    <property type="match status" value="1"/>
</dbReference>
<evidence type="ECO:0000256" key="2">
    <source>
        <dbReference type="ARBA" id="ARBA00010752"/>
    </source>
</evidence>
<dbReference type="Proteomes" id="UP000676325">
    <property type="component" value="Unassembled WGS sequence"/>
</dbReference>
<name>A0A941E937_9ACTN</name>
<dbReference type="Pfam" id="PF00712">
    <property type="entry name" value="DNA_pol3_beta"/>
    <property type="match status" value="1"/>
</dbReference>
<dbReference type="InterPro" id="IPR022635">
    <property type="entry name" value="DNA_polIII_beta_C"/>
</dbReference>
<feature type="domain" description="DNA polymerase III beta sliding clamp central" evidence="11">
    <location>
        <begin position="130"/>
        <end position="187"/>
    </location>
</feature>
<dbReference type="CDD" id="cd00140">
    <property type="entry name" value="beta_clamp"/>
    <property type="match status" value="1"/>
</dbReference>
<evidence type="ECO:0000256" key="9">
    <source>
        <dbReference type="SAM" id="MobiDB-lite"/>
    </source>
</evidence>
<dbReference type="AlphaFoldDB" id="A0A941E937"/>
<dbReference type="GO" id="GO:0005737">
    <property type="term" value="C:cytoplasm"/>
    <property type="evidence" value="ECO:0007669"/>
    <property type="project" value="UniProtKB-SubCell"/>
</dbReference>
<organism evidence="13 14">
    <name type="scientific">Actinospica acidithermotolerans</name>
    <dbReference type="NCBI Taxonomy" id="2828514"/>
    <lineage>
        <taxon>Bacteria</taxon>
        <taxon>Bacillati</taxon>
        <taxon>Actinomycetota</taxon>
        <taxon>Actinomycetes</taxon>
        <taxon>Catenulisporales</taxon>
        <taxon>Actinospicaceae</taxon>
        <taxon>Actinospica</taxon>
    </lineage>
</organism>
<dbReference type="GO" id="GO:0009360">
    <property type="term" value="C:DNA polymerase III complex"/>
    <property type="evidence" value="ECO:0007669"/>
    <property type="project" value="InterPro"/>
</dbReference>
<dbReference type="InterPro" id="IPR001001">
    <property type="entry name" value="DNA_polIII_beta"/>
</dbReference>
<feature type="region of interest" description="Disordered" evidence="9">
    <location>
        <begin position="178"/>
        <end position="206"/>
    </location>
</feature>
<evidence type="ECO:0000256" key="4">
    <source>
        <dbReference type="ARBA" id="ARBA00022679"/>
    </source>
</evidence>
<keyword evidence="4 13" id="KW-0808">Transferase</keyword>
<evidence type="ECO:0000256" key="6">
    <source>
        <dbReference type="ARBA" id="ARBA00022705"/>
    </source>
</evidence>
<dbReference type="Pfam" id="PF02767">
    <property type="entry name" value="DNA_pol3_beta_2"/>
    <property type="match status" value="1"/>
</dbReference>
<dbReference type="InterPro" id="IPR022634">
    <property type="entry name" value="DNA_polIII_beta_N"/>
</dbReference>
<feature type="domain" description="DNA polymerase III beta sliding clamp N-terminal" evidence="10">
    <location>
        <begin position="1"/>
        <end position="118"/>
    </location>
</feature>
<evidence type="ECO:0000259" key="10">
    <source>
        <dbReference type="Pfam" id="PF00712"/>
    </source>
</evidence>